<dbReference type="Pfam" id="PF01281">
    <property type="entry name" value="Ribosomal_L9_N"/>
    <property type="match status" value="1"/>
</dbReference>
<keyword evidence="9" id="KW-0934">Plastid</keyword>
<dbReference type="InterPro" id="IPR000244">
    <property type="entry name" value="Ribosomal_bL9"/>
</dbReference>
<dbReference type="InterPro" id="IPR020070">
    <property type="entry name" value="Ribosomal_bL9_N"/>
</dbReference>
<evidence type="ECO:0000256" key="6">
    <source>
        <dbReference type="HAMAP-Rule" id="MF_00503"/>
    </source>
</evidence>
<keyword evidence="5 6" id="KW-0687">Ribonucleoprotein</keyword>
<dbReference type="RefSeq" id="YP_009394214.1">
    <property type="nucleotide sequence ID" value="NC_035271.1"/>
</dbReference>
<dbReference type="EMBL" id="MF101424">
    <property type="protein sequence ID" value="ARW62776.1"/>
    <property type="molecule type" value="Genomic_DNA"/>
</dbReference>
<dbReference type="AlphaFoldDB" id="A0A1Z1M9X0"/>
<dbReference type="SUPFAM" id="SSF55653">
    <property type="entry name" value="Ribosomal protein L9 C-domain"/>
    <property type="match status" value="1"/>
</dbReference>
<protein>
    <recommendedName>
        <fullName evidence="6">Large ribosomal subunit protein bL9c</fullName>
    </recommendedName>
</protein>
<dbReference type="InterPro" id="IPR020069">
    <property type="entry name" value="Ribosomal_bL9_C"/>
</dbReference>
<dbReference type="GO" id="GO:1990904">
    <property type="term" value="C:ribonucleoprotein complex"/>
    <property type="evidence" value="ECO:0007669"/>
    <property type="project" value="UniProtKB-KW"/>
</dbReference>
<evidence type="ECO:0000313" key="9">
    <source>
        <dbReference type="EMBL" id="ARW62776.1"/>
    </source>
</evidence>
<comment type="subcellular location">
    <subcellularLocation>
        <location evidence="6">Plastid</location>
        <location evidence="6">Chloroplast</location>
    </subcellularLocation>
</comment>
<dbReference type="HAMAP" id="MF_00503">
    <property type="entry name" value="Ribosomal_bL9"/>
    <property type="match status" value="1"/>
</dbReference>
<dbReference type="InterPro" id="IPR009027">
    <property type="entry name" value="Ribosomal_bL9/RNase_H1_N"/>
</dbReference>
<geneLocation type="chloroplast" evidence="9"/>
<comment type="function">
    <text evidence="6">Binds to the 23S rRNA.</text>
</comment>
<dbReference type="Gene3D" id="3.40.5.10">
    <property type="entry name" value="Ribosomal protein L9, N-terminal domain"/>
    <property type="match status" value="1"/>
</dbReference>
<dbReference type="GO" id="GO:0009507">
    <property type="term" value="C:chloroplast"/>
    <property type="evidence" value="ECO:0007669"/>
    <property type="project" value="UniProtKB-SubCell"/>
</dbReference>
<dbReference type="GO" id="GO:0006412">
    <property type="term" value="P:translation"/>
    <property type="evidence" value="ECO:0007669"/>
    <property type="project" value="UniProtKB-UniRule"/>
</dbReference>
<keyword evidence="3 6" id="KW-0694">RNA-binding</keyword>
<dbReference type="NCBIfam" id="TIGR00158">
    <property type="entry name" value="L9"/>
    <property type="match status" value="1"/>
</dbReference>
<evidence type="ECO:0000256" key="3">
    <source>
        <dbReference type="ARBA" id="ARBA00022884"/>
    </source>
</evidence>
<keyword evidence="2 6" id="KW-0699">rRNA-binding</keyword>
<proteinExistence type="inferred from homology"/>
<dbReference type="GeneID" id="33356034"/>
<dbReference type="GO" id="GO:0019843">
    <property type="term" value="F:rRNA binding"/>
    <property type="evidence" value="ECO:0007669"/>
    <property type="project" value="UniProtKB-UniRule"/>
</dbReference>
<reference evidence="9" key="1">
    <citation type="journal article" date="2017" name="J. Phycol.">
        <title>Analysis of chloroplast genomes and a supermatrix inform reclassification of the Rhodomelaceae (Rhodophyta).</title>
        <authorList>
            <person name="Diaz-Tapia P."/>
            <person name="Maggs C.A."/>
            <person name="West J.A."/>
            <person name="Verbruggen H."/>
        </authorList>
    </citation>
    <scope>NUCLEOTIDE SEQUENCE</scope>
    <source>
        <strain evidence="9">PD508</strain>
    </source>
</reference>
<dbReference type="Gene3D" id="3.10.430.100">
    <property type="entry name" value="Ribosomal protein L9, C-terminal domain"/>
    <property type="match status" value="1"/>
</dbReference>
<name>A0A1Z1M9X0_RHOCN</name>
<evidence type="ECO:0000256" key="2">
    <source>
        <dbReference type="ARBA" id="ARBA00022730"/>
    </source>
</evidence>
<dbReference type="Pfam" id="PF03948">
    <property type="entry name" value="Ribosomal_L9_C"/>
    <property type="match status" value="1"/>
</dbReference>
<dbReference type="GO" id="GO:0005840">
    <property type="term" value="C:ribosome"/>
    <property type="evidence" value="ECO:0007669"/>
    <property type="project" value="UniProtKB-KW"/>
</dbReference>
<organism evidence="9">
    <name type="scientific">Rhodomela confervoides</name>
    <name type="common">Red alga</name>
    <dbReference type="NCBI Taxonomy" id="35163"/>
    <lineage>
        <taxon>Eukaryota</taxon>
        <taxon>Rhodophyta</taxon>
        <taxon>Florideophyceae</taxon>
        <taxon>Rhodymeniophycidae</taxon>
        <taxon>Ceramiales</taxon>
        <taxon>Rhodomelaceae</taxon>
        <taxon>Rhodomela</taxon>
    </lineage>
</organism>
<comment type="similarity">
    <text evidence="1 6">Belongs to the bacterial ribosomal protein bL9 family.</text>
</comment>
<evidence type="ECO:0000256" key="1">
    <source>
        <dbReference type="ARBA" id="ARBA00010605"/>
    </source>
</evidence>
<gene>
    <name evidence="6 9" type="primary">rpl9</name>
</gene>
<sequence>MVKKIDVILTKNHSNGEKKGNIINVSSGYAFNYLIPNQIAEIATEKKIKHIKMFEEIEKKQKVANEVEVNLVKEKIEKIQKISIYKKVGENSIIFGSITEKDISRWLTKYTDIKINKKQIKMPDTKNIGITYMEIQIKQKIVSKILIQIIPTNI</sequence>
<evidence type="ECO:0000256" key="4">
    <source>
        <dbReference type="ARBA" id="ARBA00022980"/>
    </source>
</evidence>
<keyword evidence="4 6" id="KW-0689">Ribosomal protein</keyword>
<dbReference type="InterPro" id="IPR036935">
    <property type="entry name" value="Ribosomal_bL9_N_sf"/>
</dbReference>
<dbReference type="SUPFAM" id="SSF55658">
    <property type="entry name" value="L9 N-domain-like"/>
    <property type="match status" value="1"/>
</dbReference>
<dbReference type="InterPro" id="IPR020594">
    <property type="entry name" value="Ribosomal_bL9_bac/chp"/>
</dbReference>
<evidence type="ECO:0000259" key="8">
    <source>
        <dbReference type="Pfam" id="PF03948"/>
    </source>
</evidence>
<feature type="domain" description="Large ribosomal subunit protein bL9 C-terminal" evidence="8">
    <location>
        <begin position="70"/>
        <end position="150"/>
    </location>
</feature>
<dbReference type="PANTHER" id="PTHR21368">
    <property type="entry name" value="50S RIBOSOMAL PROTEIN L9"/>
    <property type="match status" value="1"/>
</dbReference>
<accession>A0A1Z1M9X0</accession>
<evidence type="ECO:0000256" key="5">
    <source>
        <dbReference type="ARBA" id="ARBA00023274"/>
    </source>
</evidence>
<dbReference type="InterPro" id="IPR036791">
    <property type="entry name" value="Ribosomal_bL9_C_sf"/>
</dbReference>
<evidence type="ECO:0000259" key="7">
    <source>
        <dbReference type="Pfam" id="PF01281"/>
    </source>
</evidence>
<dbReference type="GO" id="GO:0003735">
    <property type="term" value="F:structural constituent of ribosome"/>
    <property type="evidence" value="ECO:0007669"/>
    <property type="project" value="InterPro"/>
</dbReference>
<keyword evidence="9" id="KW-0150">Chloroplast</keyword>
<feature type="domain" description="Ribosomal protein L9" evidence="7">
    <location>
        <begin position="6"/>
        <end position="51"/>
    </location>
</feature>